<sequence>MCGIIGAISQRNVVKTLINGLYRLEYRGYDSVGLAIVDENSKLFRVREVGKTIDLDKKIQHLAVFGKIGIAHTRWATHGKLSERNAHPHVSDYISIVHNGTIENYRELKTWLRKKKYLFFSETDSEVIAHLIHWETQRNKNLLRAVQKVVLMLHGNYSIIAMDSRDPKRLVSARTFNPLIIGLGKGENFLASDQVALSSIVERFLHLKKNEIAEVSKNDVKILSFDGRLIERRDVSSQIYQEIPTKGLYRYYMEKEIYEQPEIIEELIKDRFDSKNNIFFSDLEDSRIEEIFIKMESIQIVACGTSYNAGMVGKYWFESFTDISCNVEIASEYCCRNHVISRNSLLITLSQSGETADTISALNLSKNLKNYLASLAICNVSNSYLVRESDFSIMTKAGMEISVASSKSFTAQLTTLLLLVAYIRNLRKKSKDSFQKDLFLSLKKLPKYIEKLLLNHQEKMNFLISDLFDKRNVLILGRGDHFPIALEGALKLKEIAYIHAEANYAGELKHGPLALVDKKIPIIIIAPYNGILSKIRLNIEEIRSRRGMLYVITDERVSIQEDDQTKIISLFDIEEIISPIFYAVPFQILAYNIALFKNIDMDHPRNLAKSVTVE</sequence>
<evidence type="ECO:0000256" key="7">
    <source>
        <dbReference type="ARBA" id="ARBA00022679"/>
    </source>
</evidence>
<dbReference type="NCBIfam" id="TIGR01135">
    <property type="entry name" value="glmS"/>
    <property type="match status" value="1"/>
</dbReference>
<dbReference type="AlphaFoldDB" id="D4G7R7"/>
<dbReference type="PANTHER" id="PTHR10937:SF0">
    <property type="entry name" value="GLUTAMINE--FRUCTOSE-6-PHOSPHATE TRANSAMINASE (ISOMERIZING)"/>
    <property type="match status" value="1"/>
</dbReference>
<dbReference type="CDD" id="cd05009">
    <property type="entry name" value="SIS_GlmS_GlmD_2"/>
    <property type="match status" value="1"/>
</dbReference>
<dbReference type="InterPro" id="IPR017932">
    <property type="entry name" value="GATase_2_dom"/>
</dbReference>
<dbReference type="InterPro" id="IPR001347">
    <property type="entry name" value="SIS_dom"/>
</dbReference>
<dbReference type="PANTHER" id="PTHR10937">
    <property type="entry name" value="GLUCOSAMINE--FRUCTOSE-6-PHOSPHATE AMINOTRANSFERASE, ISOMERIZING"/>
    <property type="match status" value="1"/>
</dbReference>
<dbReference type="InterPro" id="IPR005855">
    <property type="entry name" value="GFAT"/>
</dbReference>
<dbReference type="GO" id="GO:0006002">
    <property type="term" value="P:fructose 6-phosphate metabolic process"/>
    <property type="evidence" value="ECO:0007669"/>
    <property type="project" value="TreeGrafter"/>
</dbReference>
<feature type="initiator methionine" description="Removed" evidence="10">
    <location>
        <position position="1"/>
    </location>
</feature>
<feature type="active site" description="Nucleophile; for GATase activity" evidence="10">
    <location>
        <position position="2"/>
    </location>
</feature>
<dbReference type="SUPFAM" id="SSF53697">
    <property type="entry name" value="SIS domain"/>
    <property type="match status" value="1"/>
</dbReference>
<gene>
    <name evidence="10 13" type="primary">glmS</name>
    <name evidence="13" type="ordered locus">RIEPE_0105</name>
</gene>
<evidence type="ECO:0000259" key="11">
    <source>
        <dbReference type="PROSITE" id="PS51278"/>
    </source>
</evidence>
<keyword evidence="14" id="KW-1185">Reference proteome</keyword>
<dbReference type="GO" id="GO:0004360">
    <property type="term" value="F:glutamine-fructose-6-phosphate transaminase (isomerizing) activity"/>
    <property type="evidence" value="ECO:0007669"/>
    <property type="project" value="UniProtKB-UniRule"/>
</dbReference>
<keyword evidence="7 10" id="KW-0808">Transferase</keyword>
<name>D4G7R7_RIEPU</name>
<feature type="domain" description="Glutamine amidotransferase type-2" evidence="11">
    <location>
        <begin position="2"/>
        <end position="218"/>
    </location>
</feature>
<dbReference type="Gene3D" id="3.60.20.10">
    <property type="entry name" value="Glutamine Phosphoribosylpyrophosphate, subunit 1, domain 1"/>
    <property type="match status" value="1"/>
</dbReference>
<feature type="active site" description="For Fru-6P isomerization activity" evidence="10">
    <location>
        <position position="609"/>
    </location>
</feature>
<evidence type="ECO:0000256" key="10">
    <source>
        <dbReference type="HAMAP-Rule" id="MF_00164"/>
    </source>
</evidence>
<dbReference type="GO" id="GO:0005975">
    <property type="term" value="P:carbohydrate metabolic process"/>
    <property type="evidence" value="ECO:0007669"/>
    <property type="project" value="UniProtKB-UniRule"/>
</dbReference>
<evidence type="ECO:0000256" key="1">
    <source>
        <dbReference type="ARBA" id="ARBA00001031"/>
    </source>
</evidence>
<dbReference type="HAMAP" id="MF_00164">
    <property type="entry name" value="GlmS"/>
    <property type="match status" value="1"/>
</dbReference>
<dbReference type="NCBIfam" id="NF001484">
    <property type="entry name" value="PRK00331.1"/>
    <property type="match status" value="1"/>
</dbReference>
<proteinExistence type="inferred from homology"/>
<keyword evidence="9" id="KW-0315">Glutamine amidotransferase</keyword>
<dbReference type="RefSeq" id="WP_013087869.1">
    <property type="nucleotide sequence ID" value="NC_014109.1"/>
</dbReference>
<dbReference type="InterPro" id="IPR035466">
    <property type="entry name" value="GlmS/AgaS_SIS"/>
</dbReference>
<keyword evidence="8" id="KW-0677">Repeat</keyword>
<dbReference type="InterPro" id="IPR035490">
    <property type="entry name" value="GlmS/FrlB_SIS"/>
</dbReference>
<dbReference type="FunFam" id="3.40.50.10490:FF:000001">
    <property type="entry name" value="Glutamine--fructose-6-phosphate aminotransferase [isomerizing]"/>
    <property type="match status" value="1"/>
</dbReference>
<dbReference type="GO" id="GO:0005829">
    <property type="term" value="C:cytosol"/>
    <property type="evidence" value="ECO:0007669"/>
    <property type="project" value="TreeGrafter"/>
</dbReference>
<dbReference type="Pfam" id="PF13522">
    <property type="entry name" value="GATase_6"/>
    <property type="match status" value="1"/>
</dbReference>
<accession>D4G7R7</accession>
<evidence type="ECO:0000256" key="6">
    <source>
        <dbReference type="ARBA" id="ARBA00022576"/>
    </source>
</evidence>
<dbReference type="InterPro" id="IPR029055">
    <property type="entry name" value="Ntn_hydrolases_N"/>
</dbReference>
<dbReference type="CDD" id="cd00714">
    <property type="entry name" value="GFAT"/>
    <property type="match status" value="1"/>
</dbReference>
<dbReference type="CDD" id="cd05008">
    <property type="entry name" value="SIS_GlmS_GlmD_1"/>
    <property type="match status" value="1"/>
</dbReference>
<dbReference type="GO" id="GO:0006047">
    <property type="term" value="P:UDP-N-acetylglucosamine metabolic process"/>
    <property type="evidence" value="ECO:0007669"/>
    <property type="project" value="TreeGrafter"/>
</dbReference>
<dbReference type="Proteomes" id="UP000001700">
    <property type="component" value="Chromosome"/>
</dbReference>
<evidence type="ECO:0000313" key="13">
    <source>
        <dbReference type="EMBL" id="ADD79891.1"/>
    </source>
</evidence>
<comment type="function">
    <text evidence="10">Catalyzes the first step in hexosamine metabolism, converting fructose-6P into glucosamine-6P using glutamine as a nitrogen source.</text>
</comment>
<dbReference type="Gene3D" id="3.40.50.10490">
    <property type="entry name" value="Glucose-6-phosphate isomerase like protein, domain 1"/>
    <property type="match status" value="2"/>
</dbReference>
<evidence type="ECO:0000313" key="14">
    <source>
        <dbReference type="Proteomes" id="UP000001700"/>
    </source>
</evidence>
<dbReference type="eggNOG" id="COG0449">
    <property type="taxonomic scope" value="Bacteria"/>
</dbReference>
<evidence type="ECO:0000256" key="9">
    <source>
        <dbReference type="ARBA" id="ARBA00022962"/>
    </source>
</evidence>
<dbReference type="GO" id="GO:0097367">
    <property type="term" value="F:carbohydrate derivative binding"/>
    <property type="evidence" value="ECO:0007669"/>
    <property type="project" value="InterPro"/>
</dbReference>
<dbReference type="HOGENOM" id="CLU_012520_5_2_6"/>
<comment type="catalytic activity">
    <reaction evidence="1 10">
        <text>D-fructose 6-phosphate + L-glutamine = D-glucosamine 6-phosphate + L-glutamate</text>
        <dbReference type="Rhea" id="RHEA:13237"/>
        <dbReference type="ChEBI" id="CHEBI:29985"/>
        <dbReference type="ChEBI" id="CHEBI:58359"/>
        <dbReference type="ChEBI" id="CHEBI:58725"/>
        <dbReference type="ChEBI" id="CHEBI:61527"/>
        <dbReference type="EC" id="2.6.1.16"/>
    </reaction>
</comment>
<dbReference type="InterPro" id="IPR046348">
    <property type="entry name" value="SIS_dom_sf"/>
</dbReference>
<evidence type="ECO:0000256" key="3">
    <source>
        <dbReference type="ARBA" id="ARBA00012916"/>
    </source>
</evidence>
<dbReference type="FunFam" id="3.40.50.10490:FF:000002">
    <property type="entry name" value="Glutamine--fructose-6-phosphate aminotransferase [isomerizing]"/>
    <property type="match status" value="1"/>
</dbReference>
<dbReference type="GO" id="GO:0046349">
    <property type="term" value="P:amino sugar biosynthetic process"/>
    <property type="evidence" value="ECO:0007669"/>
    <property type="project" value="UniProtKB-ARBA"/>
</dbReference>
<keyword evidence="5 10" id="KW-0963">Cytoplasm</keyword>
<reference evidence="13" key="1">
    <citation type="submission" date="2008-05" db="EMBL/GenBank/DDBJ databases">
        <title>Genome sequence of Riesia pediculicola USDA.</title>
        <authorList>
            <person name="Kirkness E.F."/>
        </authorList>
    </citation>
    <scope>NUCLEOTIDE SEQUENCE [LARGE SCALE GENOMIC DNA]</scope>
    <source>
        <strain evidence="13">USDA</strain>
    </source>
</reference>
<feature type="domain" description="SIS" evidence="12">
    <location>
        <begin position="288"/>
        <end position="429"/>
    </location>
</feature>
<dbReference type="Pfam" id="PF01380">
    <property type="entry name" value="SIS"/>
    <property type="match status" value="2"/>
</dbReference>
<dbReference type="EMBL" id="CP001085">
    <property type="protein sequence ID" value="ADD79891.1"/>
    <property type="molecule type" value="Genomic_DNA"/>
</dbReference>
<dbReference type="STRING" id="515618.RIEPE_0105"/>
<evidence type="ECO:0000256" key="4">
    <source>
        <dbReference type="ARBA" id="ARBA00016090"/>
    </source>
</evidence>
<dbReference type="InterPro" id="IPR047084">
    <property type="entry name" value="GFAT_N"/>
</dbReference>
<dbReference type="FunFam" id="3.60.20.10:FF:000006">
    <property type="entry name" value="Glutamine--fructose-6-phosphate aminotransferase [isomerizing]"/>
    <property type="match status" value="1"/>
</dbReference>
<evidence type="ECO:0000259" key="12">
    <source>
        <dbReference type="PROSITE" id="PS51464"/>
    </source>
</evidence>
<dbReference type="SUPFAM" id="SSF56235">
    <property type="entry name" value="N-terminal nucleophile aminohydrolases (Ntn hydrolases)"/>
    <property type="match status" value="1"/>
</dbReference>
<organism evidence="13 14">
    <name type="scientific">Riesia pediculicola (strain USDA)</name>
    <dbReference type="NCBI Taxonomy" id="515618"/>
    <lineage>
        <taxon>Bacteria</taxon>
        <taxon>Pseudomonadati</taxon>
        <taxon>Pseudomonadota</taxon>
        <taxon>Gammaproteobacteria</taxon>
        <taxon>Enterobacterales</taxon>
        <taxon>Enterobacteriaceae</taxon>
        <taxon>Candidatus Riesia</taxon>
    </lineage>
</organism>
<keyword evidence="6 10" id="KW-0032">Aminotransferase</keyword>
<dbReference type="KEGG" id="rip:RIEPE_0105"/>
<protein>
    <recommendedName>
        <fullName evidence="4 10">Glutamine--fructose-6-phosphate aminotransferase [isomerizing]</fullName>
        <ecNumber evidence="3 10">2.6.1.16</ecNumber>
    </recommendedName>
    <alternativeName>
        <fullName evidence="10">D-fructose-6-phosphate amidotransferase</fullName>
    </alternativeName>
    <alternativeName>
        <fullName evidence="10">GFAT</fullName>
    </alternativeName>
    <alternativeName>
        <fullName evidence="10">Glucosamine-6-phosphate synthase</fullName>
    </alternativeName>
    <alternativeName>
        <fullName evidence="10">Hexosephosphate aminotransferase</fullName>
    </alternativeName>
    <alternativeName>
        <fullName evidence="10">L-glutamine--D-fructose-6-phosphate amidotransferase</fullName>
    </alternativeName>
</protein>
<comment type="subcellular location">
    <subcellularLocation>
        <location evidence="2 10">Cytoplasm</location>
    </subcellularLocation>
</comment>
<dbReference type="PROSITE" id="PS51278">
    <property type="entry name" value="GATASE_TYPE_2"/>
    <property type="match status" value="1"/>
</dbReference>
<evidence type="ECO:0000256" key="5">
    <source>
        <dbReference type="ARBA" id="ARBA00022490"/>
    </source>
</evidence>
<dbReference type="GO" id="GO:0006487">
    <property type="term" value="P:protein N-linked glycosylation"/>
    <property type="evidence" value="ECO:0007669"/>
    <property type="project" value="TreeGrafter"/>
</dbReference>
<evidence type="ECO:0000256" key="8">
    <source>
        <dbReference type="ARBA" id="ARBA00022737"/>
    </source>
</evidence>
<comment type="subunit">
    <text evidence="10">Homodimer.</text>
</comment>
<dbReference type="OrthoDB" id="9761808at2"/>
<dbReference type="EC" id="2.6.1.16" evidence="3 10"/>
<feature type="domain" description="SIS" evidence="12">
    <location>
        <begin position="463"/>
        <end position="604"/>
    </location>
</feature>
<evidence type="ECO:0000256" key="2">
    <source>
        <dbReference type="ARBA" id="ARBA00004496"/>
    </source>
</evidence>
<dbReference type="PROSITE" id="PS51464">
    <property type="entry name" value="SIS"/>
    <property type="match status" value="2"/>
</dbReference>